<dbReference type="InterPro" id="IPR005227">
    <property type="entry name" value="YqgF"/>
</dbReference>
<dbReference type="SUPFAM" id="SSF53098">
    <property type="entry name" value="Ribonuclease H-like"/>
    <property type="match status" value="1"/>
</dbReference>
<dbReference type="EC" id="3.1.-.-" evidence="5"/>
<dbReference type="PANTHER" id="PTHR33317:SF4">
    <property type="entry name" value="POLYNUCLEOTIDYL TRANSFERASE, RIBONUCLEASE H-LIKE SUPERFAMILY PROTEIN"/>
    <property type="match status" value="1"/>
</dbReference>
<reference evidence="7 8" key="1">
    <citation type="submission" date="2020-07" db="EMBL/GenBank/DDBJ databases">
        <title>Huge and variable diversity of episymbiotic CPR bacteria and DPANN archaea in groundwater ecosystems.</title>
        <authorList>
            <person name="He C.Y."/>
            <person name="Keren R."/>
            <person name="Whittaker M."/>
            <person name="Farag I.F."/>
            <person name="Doudna J."/>
            <person name="Cate J.H.D."/>
            <person name="Banfield J.F."/>
        </authorList>
    </citation>
    <scope>NUCLEOTIDE SEQUENCE [LARGE SCALE GENOMIC DNA]</scope>
    <source>
        <strain evidence="7">NC_groundwater_541_Ag_S-0.1um_46_50</strain>
    </source>
</reference>
<organism evidence="7 8">
    <name type="scientific">Candidatus Sungiibacteriota bacterium</name>
    <dbReference type="NCBI Taxonomy" id="2750080"/>
    <lineage>
        <taxon>Bacteria</taxon>
        <taxon>Candidatus Sungiibacteriota</taxon>
    </lineage>
</organism>
<proteinExistence type="inferred from homology"/>
<dbReference type="InterPro" id="IPR012337">
    <property type="entry name" value="RNaseH-like_sf"/>
</dbReference>
<keyword evidence="4 5" id="KW-0378">Hydrolase</keyword>
<dbReference type="Pfam" id="PF03652">
    <property type="entry name" value="RuvX"/>
    <property type="match status" value="1"/>
</dbReference>
<protein>
    <recommendedName>
        <fullName evidence="5">Putative pre-16S rRNA nuclease</fullName>
        <ecNumber evidence="5">3.1.-.-</ecNumber>
    </recommendedName>
</protein>
<comment type="function">
    <text evidence="5">Could be a nuclease involved in processing of the 5'-end of pre-16S rRNA.</text>
</comment>
<evidence type="ECO:0000256" key="3">
    <source>
        <dbReference type="ARBA" id="ARBA00022722"/>
    </source>
</evidence>
<evidence type="ECO:0000259" key="6">
    <source>
        <dbReference type="SMART" id="SM00732"/>
    </source>
</evidence>
<dbReference type="Gene3D" id="3.30.420.140">
    <property type="entry name" value="YqgF/RNase H-like domain"/>
    <property type="match status" value="1"/>
</dbReference>
<keyword evidence="2 5" id="KW-0690">Ribosome biogenesis</keyword>
<dbReference type="NCBIfam" id="TIGR00250">
    <property type="entry name" value="RNAse_H_YqgF"/>
    <property type="match status" value="1"/>
</dbReference>
<dbReference type="InterPro" id="IPR037027">
    <property type="entry name" value="YqgF/RNaseH-like_dom_sf"/>
</dbReference>
<dbReference type="EMBL" id="CP066690">
    <property type="protein sequence ID" value="QQG45045.1"/>
    <property type="molecule type" value="Genomic_DNA"/>
</dbReference>
<dbReference type="Proteomes" id="UP000595618">
    <property type="component" value="Chromosome"/>
</dbReference>
<sequence>MRHLGIDYGEKRIGIAVSDPNGQIAFPRKVFFNRGNPRLLSELVTLIEEEKVSKVIVGLPVSLDGRETGQTKVVREFAESLEKEVAIPVEFENEMLTTRMAEQAGIKKEHTDEAAAALILQAYLDRINK</sequence>
<dbReference type="GO" id="GO:0000967">
    <property type="term" value="P:rRNA 5'-end processing"/>
    <property type="evidence" value="ECO:0007669"/>
    <property type="project" value="UniProtKB-UniRule"/>
</dbReference>
<comment type="subcellular location">
    <subcellularLocation>
        <location evidence="5">Cytoplasm</location>
    </subcellularLocation>
</comment>
<comment type="similarity">
    <text evidence="5">Belongs to the YqgF HJR family.</text>
</comment>
<keyword evidence="1 5" id="KW-0963">Cytoplasm</keyword>
<name>A0A7T5RJX3_9BACT</name>
<dbReference type="AlphaFoldDB" id="A0A7T5RJX3"/>
<evidence type="ECO:0000256" key="1">
    <source>
        <dbReference type="ARBA" id="ARBA00022490"/>
    </source>
</evidence>
<dbReference type="PANTHER" id="PTHR33317">
    <property type="entry name" value="POLYNUCLEOTIDYL TRANSFERASE, RIBONUCLEASE H-LIKE SUPERFAMILY PROTEIN"/>
    <property type="match status" value="1"/>
</dbReference>
<evidence type="ECO:0000313" key="7">
    <source>
        <dbReference type="EMBL" id="QQG45045.1"/>
    </source>
</evidence>
<dbReference type="HAMAP" id="MF_00651">
    <property type="entry name" value="Nuclease_YqgF"/>
    <property type="match status" value="1"/>
</dbReference>
<evidence type="ECO:0000256" key="2">
    <source>
        <dbReference type="ARBA" id="ARBA00022517"/>
    </source>
</evidence>
<evidence type="ECO:0000256" key="5">
    <source>
        <dbReference type="HAMAP-Rule" id="MF_00651"/>
    </source>
</evidence>
<dbReference type="GO" id="GO:0016788">
    <property type="term" value="F:hydrolase activity, acting on ester bonds"/>
    <property type="evidence" value="ECO:0007669"/>
    <property type="project" value="UniProtKB-UniRule"/>
</dbReference>
<keyword evidence="3 5" id="KW-0540">Nuclease</keyword>
<evidence type="ECO:0000313" key="8">
    <source>
        <dbReference type="Proteomes" id="UP000595618"/>
    </source>
</evidence>
<feature type="domain" description="YqgF/RNase H-like" evidence="6">
    <location>
        <begin position="1"/>
        <end position="101"/>
    </location>
</feature>
<gene>
    <name evidence="7" type="primary">ruvX</name>
    <name evidence="7" type="ORF">HYW89_03520</name>
</gene>
<dbReference type="GO" id="GO:0005829">
    <property type="term" value="C:cytosol"/>
    <property type="evidence" value="ECO:0007669"/>
    <property type="project" value="TreeGrafter"/>
</dbReference>
<dbReference type="GO" id="GO:0004518">
    <property type="term" value="F:nuclease activity"/>
    <property type="evidence" value="ECO:0007669"/>
    <property type="project" value="UniProtKB-KW"/>
</dbReference>
<dbReference type="SMART" id="SM00732">
    <property type="entry name" value="YqgFc"/>
    <property type="match status" value="1"/>
</dbReference>
<evidence type="ECO:0000256" key="4">
    <source>
        <dbReference type="ARBA" id="ARBA00022801"/>
    </source>
</evidence>
<dbReference type="CDD" id="cd16964">
    <property type="entry name" value="YqgF"/>
    <property type="match status" value="1"/>
</dbReference>
<dbReference type="InterPro" id="IPR006641">
    <property type="entry name" value="YqgF/RNaseH-like_dom"/>
</dbReference>
<accession>A0A7T5RJX3</accession>